<proteinExistence type="predicted"/>
<dbReference type="InterPro" id="IPR050090">
    <property type="entry name" value="Tyrosine_recombinase_XerCD"/>
</dbReference>
<gene>
    <name evidence="3" type="ORF">OD355_13360</name>
</gene>
<sequence>MLFAIVKFYKLVFDREINLYAYYPKRQKHKLPVYLSINEIHRMIESTDNLKHKTMISLLYGCGLRLAELLNLRLSDINSNKMTITIRESKGNKDRVVMLPEKLLPLLRDYYKAYKPKFWLLEGQQGGQYSAKSVQIVIKKTAATVGITSPVTPHKLRHSFATHLLENGTDIRFIQELLGHRSIETTEIYTHITDISKSKIKSPLDFI</sequence>
<dbReference type="AlphaFoldDB" id="A0AAE3ITG7"/>
<dbReference type="PANTHER" id="PTHR30349:SF64">
    <property type="entry name" value="PROPHAGE INTEGRASE INTD-RELATED"/>
    <property type="match status" value="1"/>
</dbReference>
<dbReference type="GO" id="GO:0003677">
    <property type="term" value="F:DNA binding"/>
    <property type="evidence" value="ECO:0007669"/>
    <property type="project" value="InterPro"/>
</dbReference>
<accession>A0AAE3ITG7</accession>
<dbReference type="InterPro" id="IPR011010">
    <property type="entry name" value="DNA_brk_join_enz"/>
</dbReference>
<keyword evidence="1" id="KW-0233">DNA recombination</keyword>
<dbReference type="InterPro" id="IPR013762">
    <property type="entry name" value="Integrase-like_cat_sf"/>
</dbReference>
<dbReference type="GO" id="GO:0015074">
    <property type="term" value="P:DNA integration"/>
    <property type="evidence" value="ECO:0007669"/>
    <property type="project" value="InterPro"/>
</dbReference>
<dbReference type="Gene3D" id="1.10.443.10">
    <property type="entry name" value="Intergrase catalytic core"/>
    <property type="match status" value="2"/>
</dbReference>
<feature type="domain" description="Tyr recombinase" evidence="2">
    <location>
        <begin position="30"/>
        <end position="202"/>
    </location>
</feature>
<protein>
    <submittedName>
        <fullName evidence="3">Tyrosine-type recombinase/integrase</fullName>
    </submittedName>
</protein>
<organism evidence="3 4">
    <name type="scientific">Haoranjiania flava</name>
    <dbReference type="NCBI Taxonomy" id="1856322"/>
    <lineage>
        <taxon>Bacteria</taxon>
        <taxon>Pseudomonadati</taxon>
        <taxon>Bacteroidota</taxon>
        <taxon>Chitinophagia</taxon>
        <taxon>Chitinophagales</taxon>
        <taxon>Chitinophagaceae</taxon>
        <taxon>Haoranjiania</taxon>
    </lineage>
</organism>
<comment type="caution">
    <text evidence="3">The sequence shown here is derived from an EMBL/GenBank/DDBJ whole genome shotgun (WGS) entry which is preliminary data.</text>
</comment>
<dbReference type="InterPro" id="IPR002104">
    <property type="entry name" value="Integrase_catalytic"/>
</dbReference>
<dbReference type="GO" id="GO:0006310">
    <property type="term" value="P:DNA recombination"/>
    <property type="evidence" value="ECO:0007669"/>
    <property type="project" value="UniProtKB-KW"/>
</dbReference>
<dbReference type="Proteomes" id="UP001209317">
    <property type="component" value="Unassembled WGS sequence"/>
</dbReference>
<dbReference type="PANTHER" id="PTHR30349">
    <property type="entry name" value="PHAGE INTEGRASE-RELATED"/>
    <property type="match status" value="1"/>
</dbReference>
<dbReference type="EMBL" id="JAOTPL010000033">
    <property type="protein sequence ID" value="MCU7695507.1"/>
    <property type="molecule type" value="Genomic_DNA"/>
</dbReference>
<reference evidence="3" key="1">
    <citation type="submission" date="2022-10" db="EMBL/GenBank/DDBJ databases">
        <authorList>
            <person name="Kim H.S."/>
            <person name="Kim J.-S."/>
            <person name="Suh M.K."/>
            <person name="Eom M.K."/>
            <person name="Lee J.-S."/>
        </authorList>
    </citation>
    <scope>NUCLEOTIDE SEQUENCE</scope>
    <source>
        <strain evidence="3">LIP-5</strain>
    </source>
</reference>
<evidence type="ECO:0000259" key="2">
    <source>
        <dbReference type="PROSITE" id="PS51898"/>
    </source>
</evidence>
<keyword evidence="4" id="KW-1185">Reference proteome</keyword>
<dbReference type="PROSITE" id="PS51898">
    <property type="entry name" value="TYR_RECOMBINASE"/>
    <property type="match status" value="1"/>
</dbReference>
<evidence type="ECO:0000313" key="3">
    <source>
        <dbReference type="EMBL" id="MCU7695507.1"/>
    </source>
</evidence>
<dbReference type="Pfam" id="PF00589">
    <property type="entry name" value="Phage_integrase"/>
    <property type="match status" value="1"/>
</dbReference>
<evidence type="ECO:0000256" key="1">
    <source>
        <dbReference type="ARBA" id="ARBA00023172"/>
    </source>
</evidence>
<evidence type="ECO:0000313" key="4">
    <source>
        <dbReference type="Proteomes" id="UP001209317"/>
    </source>
</evidence>
<name>A0AAE3ITG7_9BACT</name>
<dbReference type="SUPFAM" id="SSF56349">
    <property type="entry name" value="DNA breaking-rejoining enzymes"/>
    <property type="match status" value="1"/>
</dbReference>